<gene>
    <name evidence="2" type="ORF">O181_084152</name>
</gene>
<dbReference type="AlphaFoldDB" id="A0A9Q3IKQ9"/>
<accession>A0A9Q3IKQ9</accession>
<evidence type="ECO:0000313" key="3">
    <source>
        <dbReference type="Proteomes" id="UP000765509"/>
    </source>
</evidence>
<reference evidence="2" key="1">
    <citation type="submission" date="2021-03" db="EMBL/GenBank/DDBJ databases">
        <title>Draft genome sequence of rust myrtle Austropuccinia psidii MF-1, a brazilian biotype.</title>
        <authorList>
            <person name="Quecine M.C."/>
            <person name="Pachon D.M.R."/>
            <person name="Bonatelli M.L."/>
            <person name="Correr F.H."/>
            <person name="Franceschini L.M."/>
            <person name="Leite T.F."/>
            <person name="Margarido G.R.A."/>
            <person name="Almeida C.A."/>
            <person name="Ferrarezi J.A."/>
            <person name="Labate C.A."/>
        </authorList>
    </citation>
    <scope>NUCLEOTIDE SEQUENCE</scope>
    <source>
        <strain evidence="2">MF-1</strain>
    </source>
</reference>
<feature type="region of interest" description="Disordered" evidence="1">
    <location>
        <begin position="1"/>
        <end position="38"/>
    </location>
</feature>
<sequence length="488" mass="56303">MPSKRSGASYNPSRSSQKGYRHDYGRSQSVTEGQGSVNESQIDRLCHSDTNNPFPLQTQLKIPQQAFVKIYKSSQKAYNNALQHKEYQILADLWKNCMNSSLTVRKFLGNQKTCKLLNGWNPLMEKKKMILLTAEWRKNNPPPPKQVPKNSPNSQKKQFQCKKAVTSSGKGLRKSTSYKALQPGIHNPKDSAGCHGKCVSDGQNYCGISEKGGSKINISERISDIMDGIPNMYIAINDIKSHISNKNSSICNNLKTNNLILRKINETLMFFEKGLRRIRTSNNKNSFGNKINEQSAIIKELTDKYLKFNIADIIETRIKQPINIIQADNKKIIDYISDLFTEVNTYTIDLKKCFDTSQEQVLKLTMKLNQVICDNTRQTELWKELTHKEEILEPSRGQAPLKEVPKLKEWSHFSGEGEYDHMEYIRGIDMIEKDFELPEILVTARFNTLFTKSAHRWYIKLRQAHGPQSWTWWKTQIINKWSNDAWRF</sequence>
<evidence type="ECO:0000313" key="2">
    <source>
        <dbReference type="EMBL" id="MBW0544437.1"/>
    </source>
</evidence>
<proteinExistence type="predicted"/>
<protein>
    <submittedName>
        <fullName evidence="2">Uncharacterized protein</fullName>
    </submittedName>
</protein>
<keyword evidence="3" id="KW-1185">Reference proteome</keyword>
<feature type="region of interest" description="Disordered" evidence="1">
    <location>
        <begin position="137"/>
        <end position="158"/>
    </location>
</feature>
<name>A0A9Q3IKQ9_9BASI</name>
<feature type="compositionally biased region" description="Polar residues" evidence="1">
    <location>
        <begin position="1"/>
        <end position="18"/>
    </location>
</feature>
<organism evidence="2 3">
    <name type="scientific">Austropuccinia psidii MF-1</name>
    <dbReference type="NCBI Taxonomy" id="1389203"/>
    <lineage>
        <taxon>Eukaryota</taxon>
        <taxon>Fungi</taxon>
        <taxon>Dikarya</taxon>
        <taxon>Basidiomycota</taxon>
        <taxon>Pucciniomycotina</taxon>
        <taxon>Pucciniomycetes</taxon>
        <taxon>Pucciniales</taxon>
        <taxon>Sphaerophragmiaceae</taxon>
        <taxon>Austropuccinia</taxon>
    </lineage>
</organism>
<comment type="caution">
    <text evidence="2">The sequence shown here is derived from an EMBL/GenBank/DDBJ whole genome shotgun (WGS) entry which is preliminary data.</text>
</comment>
<feature type="compositionally biased region" description="Polar residues" evidence="1">
    <location>
        <begin position="26"/>
        <end position="38"/>
    </location>
</feature>
<dbReference type="Proteomes" id="UP000765509">
    <property type="component" value="Unassembled WGS sequence"/>
</dbReference>
<evidence type="ECO:0000256" key="1">
    <source>
        <dbReference type="SAM" id="MobiDB-lite"/>
    </source>
</evidence>
<dbReference type="EMBL" id="AVOT02049270">
    <property type="protein sequence ID" value="MBW0544437.1"/>
    <property type="molecule type" value="Genomic_DNA"/>
</dbReference>